<gene>
    <name evidence="17" type="ORF">HUG17_10125</name>
</gene>
<keyword evidence="6" id="KW-0808">Transferase</keyword>
<evidence type="ECO:0000256" key="6">
    <source>
        <dbReference type="ARBA" id="ARBA00022679"/>
    </source>
</evidence>
<dbReference type="CDD" id="cd05583">
    <property type="entry name" value="STKc_MSK_N"/>
    <property type="match status" value="1"/>
</dbReference>
<proteinExistence type="inferred from homology"/>
<evidence type="ECO:0000256" key="14">
    <source>
        <dbReference type="SAM" id="MobiDB-lite"/>
    </source>
</evidence>
<dbReference type="FunFam" id="3.30.200.20:FF:000686">
    <property type="entry name" value="Ribosomal protein S6 kinase"/>
    <property type="match status" value="1"/>
</dbReference>
<comment type="cofactor">
    <cofactor evidence="1">
        <name>Mg(2+)</name>
        <dbReference type="ChEBI" id="CHEBI:18420"/>
    </cofactor>
</comment>
<feature type="region of interest" description="Disordered" evidence="14">
    <location>
        <begin position="31"/>
        <end position="70"/>
    </location>
</feature>
<dbReference type="EMBL" id="SDOV01000003">
    <property type="protein sequence ID" value="KAH7643434.1"/>
    <property type="molecule type" value="Genomic_DNA"/>
</dbReference>
<dbReference type="SMART" id="SM00220">
    <property type="entry name" value="S_TKc"/>
    <property type="match status" value="2"/>
</dbReference>
<dbReference type="GO" id="GO:0005524">
    <property type="term" value="F:ATP binding"/>
    <property type="evidence" value="ECO:0007669"/>
    <property type="project" value="UniProtKB-UniRule"/>
</dbReference>
<feature type="domain" description="Protein kinase" evidence="15">
    <location>
        <begin position="511"/>
        <end position="780"/>
    </location>
</feature>
<evidence type="ECO:0000259" key="15">
    <source>
        <dbReference type="PROSITE" id="PS50011"/>
    </source>
</evidence>
<dbReference type="FunFam" id="1.10.510.10:FF:000109">
    <property type="entry name" value="Ribosomal protein S6 kinase"/>
    <property type="match status" value="1"/>
</dbReference>
<evidence type="ECO:0000256" key="12">
    <source>
        <dbReference type="ARBA" id="ARBA00048679"/>
    </source>
</evidence>
<organism evidence="17">
    <name type="scientific">Dermatophagoides farinae</name>
    <name type="common">American house dust mite</name>
    <dbReference type="NCBI Taxonomy" id="6954"/>
    <lineage>
        <taxon>Eukaryota</taxon>
        <taxon>Metazoa</taxon>
        <taxon>Ecdysozoa</taxon>
        <taxon>Arthropoda</taxon>
        <taxon>Chelicerata</taxon>
        <taxon>Arachnida</taxon>
        <taxon>Acari</taxon>
        <taxon>Acariformes</taxon>
        <taxon>Sarcoptiformes</taxon>
        <taxon>Astigmata</taxon>
        <taxon>Psoroptidia</taxon>
        <taxon>Analgoidea</taxon>
        <taxon>Pyroglyphidae</taxon>
        <taxon>Dermatophagoidinae</taxon>
        <taxon>Dermatophagoides</taxon>
    </lineage>
</organism>
<feature type="region of interest" description="Disordered" evidence="14">
    <location>
        <begin position="317"/>
        <end position="337"/>
    </location>
</feature>
<evidence type="ECO:0000256" key="1">
    <source>
        <dbReference type="ARBA" id="ARBA00001946"/>
    </source>
</evidence>
<feature type="region of interest" description="Disordered" evidence="14">
    <location>
        <begin position="822"/>
        <end position="861"/>
    </location>
</feature>
<reference evidence="17" key="1">
    <citation type="submission" date="2020-06" db="EMBL/GenBank/DDBJ databases">
        <authorList>
            <person name="Ji K."/>
            <person name="Li J."/>
        </authorList>
    </citation>
    <scope>NUCLEOTIDE SEQUENCE</scope>
    <source>
        <strain evidence="17">JKM2019</strain>
        <tissue evidence="17">Whole body</tissue>
    </source>
</reference>
<dbReference type="GO" id="GO:0004674">
    <property type="term" value="F:protein serine/threonine kinase activity"/>
    <property type="evidence" value="ECO:0007669"/>
    <property type="project" value="UniProtKB-KW"/>
</dbReference>
<evidence type="ECO:0000256" key="3">
    <source>
        <dbReference type="ARBA" id="ARBA00012513"/>
    </source>
</evidence>
<dbReference type="PROSITE" id="PS51285">
    <property type="entry name" value="AGC_KINASE_CTER"/>
    <property type="match status" value="1"/>
</dbReference>
<feature type="region of interest" description="Disordered" evidence="14">
    <location>
        <begin position="88"/>
        <end position="108"/>
    </location>
</feature>
<evidence type="ECO:0000256" key="7">
    <source>
        <dbReference type="ARBA" id="ARBA00022737"/>
    </source>
</evidence>
<evidence type="ECO:0000313" key="17">
    <source>
        <dbReference type="EMBL" id="KAH7643434.1"/>
    </source>
</evidence>
<keyword evidence="9 17" id="KW-0418">Kinase</keyword>
<keyword evidence="7" id="KW-0677">Repeat</keyword>
<dbReference type="Gene3D" id="1.10.510.10">
    <property type="entry name" value="Transferase(Phosphotransferase) domain 1"/>
    <property type="match status" value="2"/>
</dbReference>
<dbReference type="Gene3D" id="3.30.200.20">
    <property type="entry name" value="Phosphorylase Kinase, domain 1"/>
    <property type="match status" value="2"/>
</dbReference>
<evidence type="ECO:0000256" key="10">
    <source>
        <dbReference type="ARBA" id="ARBA00022840"/>
    </source>
</evidence>
<feature type="compositionally biased region" description="Polar residues" evidence="14">
    <location>
        <begin position="829"/>
        <end position="840"/>
    </location>
</feature>
<evidence type="ECO:0000256" key="8">
    <source>
        <dbReference type="ARBA" id="ARBA00022741"/>
    </source>
</evidence>
<feature type="compositionally biased region" description="Polar residues" evidence="14">
    <location>
        <begin position="56"/>
        <end position="70"/>
    </location>
</feature>
<feature type="compositionally biased region" description="Low complexity" evidence="14">
    <location>
        <begin position="1494"/>
        <end position="1510"/>
    </location>
</feature>
<feature type="compositionally biased region" description="Acidic residues" evidence="14">
    <location>
        <begin position="849"/>
        <end position="861"/>
    </location>
</feature>
<evidence type="ECO:0000256" key="4">
    <source>
        <dbReference type="ARBA" id="ARBA00022527"/>
    </source>
</evidence>
<comment type="catalytic activity">
    <reaction evidence="12">
        <text>L-seryl-[protein] + ATP = O-phospho-L-seryl-[protein] + ADP + H(+)</text>
        <dbReference type="Rhea" id="RHEA:17989"/>
        <dbReference type="Rhea" id="RHEA-COMP:9863"/>
        <dbReference type="Rhea" id="RHEA-COMP:11604"/>
        <dbReference type="ChEBI" id="CHEBI:15378"/>
        <dbReference type="ChEBI" id="CHEBI:29999"/>
        <dbReference type="ChEBI" id="CHEBI:30616"/>
        <dbReference type="ChEBI" id="CHEBI:83421"/>
        <dbReference type="ChEBI" id="CHEBI:456216"/>
        <dbReference type="EC" id="2.7.11.1"/>
    </reaction>
</comment>
<feature type="compositionally biased region" description="Low complexity" evidence="14">
    <location>
        <begin position="1392"/>
        <end position="1415"/>
    </location>
</feature>
<protein>
    <recommendedName>
        <fullName evidence="3">non-specific serine/threonine protein kinase</fullName>
        <ecNumber evidence="3">2.7.11.1</ecNumber>
    </recommendedName>
</protein>
<keyword evidence="8 13" id="KW-0547">Nucleotide-binding</keyword>
<keyword evidence="4" id="KW-0723">Serine/threonine-protein kinase</keyword>
<accession>A0A9D4SI80</accession>
<feature type="region of interest" description="Disordered" evidence="14">
    <location>
        <begin position="1491"/>
        <end position="1518"/>
    </location>
</feature>
<feature type="region of interest" description="Disordered" evidence="14">
    <location>
        <begin position="1366"/>
        <end position="1479"/>
    </location>
</feature>
<dbReference type="Proteomes" id="UP000828236">
    <property type="component" value="Unassembled WGS sequence"/>
</dbReference>
<dbReference type="InterPro" id="IPR008271">
    <property type="entry name" value="Ser/Thr_kinase_AS"/>
</dbReference>
<dbReference type="EC" id="2.7.11.1" evidence="3"/>
<feature type="binding site" evidence="13">
    <location>
        <position position="544"/>
    </location>
    <ligand>
        <name>ATP</name>
        <dbReference type="ChEBI" id="CHEBI:30616"/>
    </ligand>
</feature>
<feature type="domain" description="AGC-kinase C-terminal" evidence="16">
    <location>
        <begin position="781"/>
        <end position="876"/>
    </location>
</feature>
<sequence>MMTNNNTDNELKLKLNLKKLSFEESNDNSVGIIKSKRRRQQQQNSIIRTRSMMKFDNQSSSSSTIGKTNGKTNLSFRFKVLNIHDNNEQQQQQQQTKENQSKRNIKLRLNRSQLKISPSTTTTTILNNKMMMMMDTIYGNADSTLNQNQQSSPCCQNDQQQPQQIIQNCCCCCCQTKITSTALNHHHHNCCRSLISDVNVDGQQQQQEQQQTLTTTDSKINAIVFERNNPNYDDDGDISNVNIPIKTLPSSSSSSTHEKQLSLTDIDHNNTHHHYPHDRSMSLLNNQTKSILETKHLSTTTTMLNTDNDDLVNEFDDCQQQQQQQKDTRSSKQKSMNVINPSNILVAAIQKQPHHHHHHQEQNNQCLANKTLKSNESFQNCINCTNNNNKNNNNHPTTIKLAIRRSQQLKLPSTTTTTEKEKQNNLSNFLRNKQSRIDNNNDVDDVVDANSLINGSSQHHRHHQRKTRGKNIDLMMMMTNNNNNNNNNNIINNNNNIISNRKTTSVDMNDFDILKVLGTGAYGKVFLVRKIGGGPDNGKLYAMKVLKKSSVMQKQKTLEHTRTERQVLEVVRRRPFFVSLHYAFQTATKLHLILDYVNGGELFTHLYQRDYFTEDAVRIYAAELVLALENLHKLGIIYRDIKLENILLDHDGHIVLADFGLCKQFLPHETDQRTHSFCGTIEYMAPEIVGGNGHDFSVDWWSFGVLIYELLTGASPFTVDGERNTQQEISKRILRSQPPIPSHLSPEVRDLLQMILVKDPDRRLGGGNRDADEIKRHPFFVSIDWKALAERRVPAPFRPNIRDELDTSNFAEEFTRLVPNVSLLMGNDPPTTQNKHQQIADSNNNCDPNSEDDDDDQDDPFVDYSYIAPSLIIDQSSSSPSSSSSSLSSIRPPIYRLQSYQQPKHHQQQMSQTHRVHRPDIWKLVNECSDISGHNNGDKLNVSKTKNHEFFDHYELVGPGRRKQSHQQQQFSSSSTNQYKDLGWLGDGSYSICHRCRHRKTGEHFAVKIVSRHWRRDSETGLSYDAALNERSLLHACQGHGNIVQLNEVFQDDKYMFIVLELLPGGELSSRIRQSTNRRFNERQAWLVFRQLVSAVQYLHSRGIVHRDLKPENVLFKHTASETFDDDNDDEAEIKLVDFGFARFIPSSGYRMTTPCCTLNYAAPEVLFQAVIQSQNSMITSKRSWTTTRGSFANHLYRDGYDNSCDLWSLGAVLYTMLTGRVPFQQSYHHYQQQQHRNSLTQNSKKSTAVNNYASYILERILSGQELNHNTMWINSQVKISAQCKSVINGLLTINPKQRLTMQQLLKHPWINEMIVMDPSNMSPSCKTNKFSINEQKNMASAQTMTMMMMTNTSKHVSVESMETAPIISTQQQQQQQSQGHLKMTFKKKKTTTTATSSSSGSINTTNSIIDSNSIVFTQKTNNDNDDESAEFERSKRPRNNCNDDDDDDHSFGLMDRNNNNVESDNSDNDDQQKPSSTPPIRARILMKMSMIKQQQQQQHQQSTTATRIVSIKKPRKRRRISTIVIDDD</sequence>
<dbReference type="InterPro" id="IPR000719">
    <property type="entry name" value="Prot_kinase_dom"/>
</dbReference>
<reference evidence="17" key="2">
    <citation type="journal article" date="2021" name="World Allergy Organ. J.">
        <title>Chromosome-level assembly of Dermatophagoides farinae genome and transcriptome reveals two novel allergens Der f 37 and Der f 39.</title>
        <authorList>
            <person name="Chen J."/>
            <person name="Cai Z."/>
            <person name="Fan D."/>
            <person name="Hu J."/>
            <person name="Hou Y."/>
            <person name="He Y."/>
            <person name="Zhang Z."/>
            <person name="Zhao Z."/>
            <person name="Gao P."/>
            <person name="Hu W."/>
            <person name="Sun J."/>
            <person name="Li J."/>
            <person name="Ji K."/>
        </authorList>
    </citation>
    <scope>NUCLEOTIDE SEQUENCE</scope>
    <source>
        <strain evidence="17">JKM2019</strain>
    </source>
</reference>
<dbReference type="PROSITE" id="PS00107">
    <property type="entry name" value="PROTEIN_KINASE_ATP"/>
    <property type="match status" value="2"/>
</dbReference>
<dbReference type="SUPFAM" id="SSF56112">
    <property type="entry name" value="Protein kinase-like (PK-like)"/>
    <property type="match status" value="2"/>
</dbReference>
<keyword evidence="5" id="KW-0597">Phosphoprotein</keyword>
<evidence type="ECO:0000259" key="16">
    <source>
        <dbReference type="PROSITE" id="PS51285"/>
    </source>
</evidence>
<dbReference type="InterPro" id="IPR017441">
    <property type="entry name" value="Protein_kinase_ATP_BS"/>
</dbReference>
<name>A0A9D4SI80_DERFA</name>
<dbReference type="SMART" id="SM00133">
    <property type="entry name" value="S_TK_X"/>
    <property type="match status" value="1"/>
</dbReference>
<dbReference type="PROSITE" id="PS00108">
    <property type="entry name" value="PROTEIN_KINASE_ST"/>
    <property type="match status" value="2"/>
</dbReference>
<dbReference type="InterPro" id="IPR000961">
    <property type="entry name" value="AGC-kinase_C"/>
</dbReference>
<dbReference type="Pfam" id="PF00069">
    <property type="entry name" value="Pkinase"/>
    <property type="match status" value="2"/>
</dbReference>
<comment type="catalytic activity">
    <reaction evidence="11">
        <text>L-threonyl-[protein] + ATP = O-phospho-L-threonyl-[protein] + ADP + H(+)</text>
        <dbReference type="Rhea" id="RHEA:46608"/>
        <dbReference type="Rhea" id="RHEA-COMP:11060"/>
        <dbReference type="Rhea" id="RHEA-COMP:11605"/>
        <dbReference type="ChEBI" id="CHEBI:15378"/>
        <dbReference type="ChEBI" id="CHEBI:30013"/>
        <dbReference type="ChEBI" id="CHEBI:30616"/>
        <dbReference type="ChEBI" id="CHEBI:61977"/>
        <dbReference type="ChEBI" id="CHEBI:456216"/>
        <dbReference type="EC" id="2.7.11.1"/>
    </reaction>
</comment>
<evidence type="ECO:0000256" key="13">
    <source>
        <dbReference type="PROSITE-ProRule" id="PRU10141"/>
    </source>
</evidence>
<evidence type="ECO:0000256" key="9">
    <source>
        <dbReference type="ARBA" id="ARBA00022777"/>
    </source>
</evidence>
<comment type="similarity">
    <text evidence="2">Belongs to the protein kinase superfamily. AGC Ser/Thr protein kinase family. S6 kinase subfamily.</text>
</comment>
<dbReference type="PANTHER" id="PTHR24351">
    <property type="entry name" value="RIBOSOMAL PROTEIN S6 KINASE"/>
    <property type="match status" value="1"/>
</dbReference>
<dbReference type="PROSITE" id="PS50011">
    <property type="entry name" value="PROTEIN_KINASE_DOM"/>
    <property type="match status" value="2"/>
</dbReference>
<dbReference type="InterPro" id="IPR011009">
    <property type="entry name" value="Kinase-like_dom_sf"/>
</dbReference>
<evidence type="ECO:0000256" key="5">
    <source>
        <dbReference type="ARBA" id="ARBA00022553"/>
    </source>
</evidence>
<feature type="domain" description="Protein kinase" evidence="15">
    <location>
        <begin position="979"/>
        <end position="1311"/>
    </location>
</feature>
<evidence type="ECO:0000256" key="2">
    <source>
        <dbReference type="ARBA" id="ARBA00009804"/>
    </source>
</evidence>
<feature type="binding site" evidence="13">
    <location>
        <position position="1008"/>
    </location>
    <ligand>
        <name>ATP</name>
        <dbReference type="ChEBI" id="CHEBI:30616"/>
    </ligand>
</feature>
<evidence type="ECO:0000256" key="11">
    <source>
        <dbReference type="ARBA" id="ARBA00047899"/>
    </source>
</evidence>
<keyword evidence="10 13" id="KW-0067">ATP-binding</keyword>
<comment type="caution">
    <text evidence="17">The sequence shown here is derived from an EMBL/GenBank/DDBJ whole genome shotgun (WGS) entry which is preliminary data.</text>
</comment>